<gene>
    <name evidence="2" type="ORF">MGAL_10B041704</name>
</gene>
<evidence type="ECO:0000313" key="3">
    <source>
        <dbReference type="Proteomes" id="UP000596742"/>
    </source>
</evidence>
<comment type="caution">
    <text evidence="2">The sequence shown here is derived from an EMBL/GenBank/DDBJ whole genome shotgun (WGS) entry which is preliminary data.</text>
</comment>
<evidence type="ECO:0000256" key="1">
    <source>
        <dbReference type="SAM" id="MobiDB-lite"/>
    </source>
</evidence>
<name>A0A8B6HCU2_MYTGA</name>
<dbReference type="OrthoDB" id="8948897at2759"/>
<dbReference type="Proteomes" id="UP000596742">
    <property type="component" value="Unassembled WGS sequence"/>
</dbReference>
<dbReference type="AlphaFoldDB" id="A0A8B6HCU2"/>
<feature type="region of interest" description="Disordered" evidence="1">
    <location>
        <begin position="360"/>
        <end position="449"/>
    </location>
</feature>
<protein>
    <submittedName>
        <fullName evidence="2">Uncharacterized protein</fullName>
    </submittedName>
</protein>
<organism evidence="2 3">
    <name type="scientific">Mytilus galloprovincialis</name>
    <name type="common">Mediterranean mussel</name>
    <dbReference type="NCBI Taxonomy" id="29158"/>
    <lineage>
        <taxon>Eukaryota</taxon>
        <taxon>Metazoa</taxon>
        <taxon>Spiralia</taxon>
        <taxon>Lophotrochozoa</taxon>
        <taxon>Mollusca</taxon>
        <taxon>Bivalvia</taxon>
        <taxon>Autobranchia</taxon>
        <taxon>Pteriomorphia</taxon>
        <taxon>Mytilida</taxon>
        <taxon>Mytiloidea</taxon>
        <taxon>Mytilidae</taxon>
        <taxon>Mytilinae</taxon>
        <taxon>Mytilus</taxon>
    </lineage>
</organism>
<feature type="region of interest" description="Disordered" evidence="1">
    <location>
        <begin position="289"/>
        <end position="329"/>
    </location>
</feature>
<reference evidence="2" key="1">
    <citation type="submission" date="2018-11" db="EMBL/GenBank/DDBJ databases">
        <authorList>
            <person name="Alioto T."/>
            <person name="Alioto T."/>
        </authorList>
    </citation>
    <scope>NUCLEOTIDE SEQUENCE</scope>
</reference>
<proteinExistence type="predicted"/>
<keyword evidence="3" id="KW-1185">Reference proteome</keyword>
<feature type="compositionally biased region" description="Acidic residues" evidence="1">
    <location>
        <begin position="365"/>
        <end position="376"/>
    </location>
</feature>
<evidence type="ECO:0000313" key="2">
    <source>
        <dbReference type="EMBL" id="VDI77670.1"/>
    </source>
</evidence>
<feature type="compositionally biased region" description="Polar residues" evidence="1">
    <location>
        <begin position="311"/>
        <end position="322"/>
    </location>
</feature>
<feature type="compositionally biased region" description="Basic and acidic residues" evidence="1">
    <location>
        <begin position="409"/>
        <end position="422"/>
    </location>
</feature>
<sequence>MLYLYSLCVISRHKQCNSISVISLHELYNSLCAISKYYAIAYVSSASTNYAIAYVPSASTNYTIAFVSSASKNLKLAYMCHQPPKLYSSLCGISSTNYAIAKVSSASTNFEIAYVSSTSKNYIVAYVSFPPRTMQYYMCHQHPETMQYHMCHLRHKLCNSLVGISSTNFEIDYLSSASTNYAIKRLKEAYELATKHSRIGKDRQKYNYNKKARSAILQTGDRVLVKILAFDGKHKLADKWEEDPYQIVNQPNKEIPVYEVKKENGTGRKKTLHRNLLLPIGFLPKTVESEIAPAPRQRRKPLRSGRPPTKSVGNSIENMTASESDEESEQGYWIIETGRSTPSNTDSEVDMVERPRVDDVTISDTGDDLDAVEDVEPAATGQNIEDDTLESDNGSALTEDPSLDEMADEPTHDETTRVQPVRERRRRYLPTPPRHIPEPTTLARPQRNRKPPKYLQDYVTTSKQATTKPDWLAKVHWLENQAETGRFRGLEMELSRAIIKIIENSS</sequence>
<dbReference type="EMBL" id="UYJE01009869">
    <property type="protein sequence ID" value="VDI77670.1"/>
    <property type="molecule type" value="Genomic_DNA"/>
</dbReference>
<accession>A0A8B6HCU2</accession>